<dbReference type="PANTHER" id="PTHR20946">
    <property type="entry name" value="SANT AND BTB DOMAIN REGULATOR OF CLASS SWITCH RECOMBINATION"/>
    <property type="match status" value="1"/>
</dbReference>
<evidence type="ECO:0000259" key="2">
    <source>
        <dbReference type="Pfam" id="PF11822"/>
    </source>
</evidence>
<dbReference type="Proteomes" id="UP001497497">
    <property type="component" value="Unassembled WGS sequence"/>
</dbReference>
<protein>
    <recommendedName>
        <fullName evidence="2">SANT and BTB domain-containing protein</fullName>
    </recommendedName>
</protein>
<dbReference type="AlphaFoldDB" id="A0AAV2I0A9"/>
<accession>A0AAV2I0A9</accession>
<dbReference type="Gene3D" id="3.30.710.10">
    <property type="entry name" value="Potassium Channel Kv1.1, Chain A"/>
    <property type="match status" value="1"/>
</dbReference>
<dbReference type="CDD" id="cd00167">
    <property type="entry name" value="SANT"/>
    <property type="match status" value="1"/>
</dbReference>
<evidence type="ECO:0000256" key="1">
    <source>
        <dbReference type="SAM" id="MobiDB-lite"/>
    </source>
</evidence>
<gene>
    <name evidence="3" type="ORF">GSLYS_00011596001</name>
</gene>
<evidence type="ECO:0000313" key="3">
    <source>
        <dbReference type="EMBL" id="CAL1537694.1"/>
    </source>
</evidence>
<dbReference type="InterPro" id="IPR011333">
    <property type="entry name" value="SKP1/BTB/POZ_sf"/>
</dbReference>
<feature type="domain" description="SANT and BTB" evidence="2">
    <location>
        <begin position="138"/>
        <end position="237"/>
    </location>
</feature>
<organism evidence="3 4">
    <name type="scientific">Lymnaea stagnalis</name>
    <name type="common">Great pond snail</name>
    <name type="synonym">Helix stagnalis</name>
    <dbReference type="NCBI Taxonomy" id="6523"/>
    <lineage>
        <taxon>Eukaryota</taxon>
        <taxon>Metazoa</taxon>
        <taxon>Spiralia</taxon>
        <taxon>Lophotrochozoa</taxon>
        <taxon>Mollusca</taxon>
        <taxon>Gastropoda</taxon>
        <taxon>Heterobranchia</taxon>
        <taxon>Euthyneura</taxon>
        <taxon>Panpulmonata</taxon>
        <taxon>Hygrophila</taxon>
        <taxon>Lymnaeoidea</taxon>
        <taxon>Lymnaeidae</taxon>
        <taxon>Lymnaea</taxon>
    </lineage>
</organism>
<comment type="caution">
    <text evidence="3">The sequence shown here is derived from an EMBL/GenBank/DDBJ whole genome shotgun (WGS) entry which is preliminary data.</text>
</comment>
<dbReference type="InterPro" id="IPR001005">
    <property type="entry name" value="SANT/Myb"/>
</dbReference>
<name>A0AAV2I0A9_LYMST</name>
<keyword evidence="4" id="KW-1185">Reference proteome</keyword>
<dbReference type="InterPro" id="IPR045902">
    <property type="entry name" value="SANBR-like"/>
</dbReference>
<feature type="compositionally biased region" description="Basic and acidic residues" evidence="1">
    <location>
        <begin position="111"/>
        <end position="127"/>
    </location>
</feature>
<sequence length="493" mass="55732">MSGVGVEPSSRIGVTLDLILKTLIASSEFASLEPKNWEAIAHLIPGTSAVQCARRYEELLSGGGGVALQHLTRTMTNAGLNTSTSVTSLCESETSRRSASNSRPNSSKSKGTKDDKEKSNTIKDGQFRKDLSQKGPIMVIHVCDEAKNLKKDFQCPRDLLVQEMKYFAEYLSTDAQRWEEVDISVHCDVQIFDWLMKYVKRGSKEFPNEPKLEANNVVSILISSDFLKMDSLVLECIKFCHKNMSDIVATPCNMGCINDRLLTRISDLFTHNEADDVRDRKDKFKSKLFSKMIEKLFDPDVVNADSPEQATTLFRCSICKRHLINKMKTLVKCMPSRLTIDRTGQMTFSHIPDPTFDVNDYILELKGQLKTWRDVYWRLWGTVNCFTCARCGDVFPLTEFGHCSYHPETARYETEPGGVTSCVGVYPCCHQKSVRFDPTFINKGCRVKDHIVNLPSGGDGEKATKSPMQSVFDDLLLRRDVICVPYQRLCDFR</sequence>
<dbReference type="PANTHER" id="PTHR20946:SF0">
    <property type="entry name" value="SANT AND BTB DOMAIN REGULATOR OF CLASS SWITCH RECOMBINATION"/>
    <property type="match status" value="1"/>
</dbReference>
<dbReference type="EMBL" id="CAXITT010000272">
    <property type="protein sequence ID" value="CAL1537694.1"/>
    <property type="molecule type" value="Genomic_DNA"/>
</dbReference>
<evidence type="ECO:0000313" key="4">
    <source>
        <dbReference type="Proteomes" id="UP001497497"/>
    </source>
</evidence>
<dbReference type="Gene3D" id="1.10.10.60">
    <property type="entry name" value="Homeodomain-like"/>
    <property type="match status" value="1"/>
</dbReference>
<proteinExistence type="predicted"/>
<dbReference type="Pfam" id="PF11822">
    <property type="entry name" value="BTB_SANBR"/>
    <property type="match status" value="1"/>
</dbReference>
<feature type="compositionally biased region" description="Low complexity" evidence="1">
    <location>
        <begin position="97"/>
        <end position="109"/>
    </location>
</feature>
<reference evidence="3 4" key="1">
    <citation type="submission" date="2024-04" db="EMBL/GenBank/DDBJ databases">
        <authorList>
            <consortium name="Genoscope - CEA"/>
            <person name="William W."/>
        </authorList>
    </citation>
    <scope>NUCLEOTIDE SEQUENCE [LARGE SCALE GENOMIC DNA]</scope>
</reference>
<feature type="region of interest" description="Disordered" evidence="1">
    <location>
        <begin position="85"/>
        <end position="127"/>
    </location>
</feature>
<dbReference type="InterPro" id="IPR021777">
    <property type="entry name" value="SANBR_BTB"/>
</dbReference>